<keyword evidence="5 8" id="KW-1133">Transmembrane helix</keyword>
<dbReference type="PANTHER" id="PTHR13285:SF18">
    <property type="entry name" value="PROTEIN-CYSTEINE N-PALMITOYLTRANSFERASE RASP"/>
    <property type="match status" value="1"/>
</dbReference>
<dbReference type="InterPro" id="IPR051085">
    <property type="entry name" value="MB_O-acyltransferase"/>
</dbReference>
<dbReference type="RefSeq" id="WP_038278642.1">
    <property type="nucleotide sequence ID" value="NZ_JPME01000007.1"/>
</dbReference>
<evidence type="ECO:0000256" key="7">
    <source>
        <dbReference type="PIRNR" id="PIRNR016636"/>
    </source>
</evidence>
<comment type="similarity">
    <text evidence="2 7">Belongs to the membrane-bound acyltransferase family.</text>
</comment>
<keyword evidence="7" id="KW-0012">Acyltransferase</keyword>
<evidence type="ECO:0000256" key="6">
    <source>
        <dbReference type="ARBA" id="ARBA00023136"/>
    </source>
</evidence>
<dbReference type="AlphaFoldDB" id="A0A084JQC9"/>
<proteinExistence type="inferred from homology"/>
<evidence type="ECO:0000313" key="9">
    <source>
        <dbReference type="EMBL" id="KEZ91163.1"/>
    </source>
</evidence>
<evidence type="ECO:0000256" key="3">
    <source>
        <dbReference type="ARBA" id="ARBA00022475"/>
    </source>
</evidence>
<comment type="subcellular location">
    <subcellularLocation>
        <location evidence="1">Cell membrane</location>
        <topology evidence="1">Multi-pass membrane protein</topology>
    </subcellularLocation>
</comment>
<keyword evidence="3 7" id="KW-1003">Cell membrane</keyword>
<keyword evidence="6 7" id="KW-0472">Membrane</keyword>
<name>A0A084JQC9_9FIRM</name>
<evidence type="ECO:0000256" key="4">
    <source>
        <dbReference type="ARBA" id="ARBA00022692"/>
    </source>
</evidence>
<dbReference type="GO" id="GO:0016746">
    <property type="term" value="F:acyltransferase activity"/>
    <property type="evidence" value="ECO:0007669"/>
    <property type="project" value="UniProtKB-KW"/>
</dbReference>
<keyword evidence="10" id="KW-1185">Reference proteome</keyword>
<evidence type="ECO:0000313" key="10">
    <source>
        <dbReference type="Proteomes" id="UP000028525"/>
    </source>
</evidence>
<dbReference type="PIRSF" id="PIRSF500217">
    <property type="entry name" value="AlgI"/>
    <property type="match status" value="1"/>
</dbReference>
<dbReference type="Pfam" id="PF03062">
    <property type="entry name" value="MBOAT"/>
    <property type="match status" value="1"/>
</dbReference>
<evidence type="ECO:0000256" key="2">
    <source>
        <dbReference type="ARBA" id="ARBA00010323"/>
    </source>
</evidence>
<reference evidence="9 10" key="1">
    <citation type="submission" date="2014-07" db="EMBL/GenBank/DDBJ databases">
        <title>Draft genome of Clostridium celerecrescens 152B isolated from sediments associated with methane hydrate from Krishna Godavari basin.</title>
        <authorList>
            <person name="Honkalas V.S."/>
            <person name="Dabir A.P."/>
            <person name="Arora P."/>
            <person name="Dhakephalkar P.K."/>
        </authorList>
    </citation>
    <scope>NUCLEOTIDE SEQUENCE [LARGE SCALE GENOMIC DNA]</scope>
    <source>
        <strain evidence="9 10">152B</strain>
    </source>
</reference>
<dbReference type="EMBL" id="JPME01000007">
    <property type="protein sequence ID" value="KEZ91163.1"/>
    <property type="molecule type" value="Genomic_DNA"/>
</dbReference>
<dbReference type="OrthoDB" id="9805788at2"/>
<dbReference type="STRING" id="29354.IO98_05305"/>
<dbReference type="Proteomes" id="UP000028525">
    <property type="component" value="Unassembled WGS sequence"/>
</dbReference>
<feature type="transmembrane region" description="Helical" evidence="8">
    <location>
        <begin position="37"/>
        <end position="64"/>
    </location>
</feature>
<dbReference type="InterPro" id="IPR028362">
    <property type="entry name" value="AlgI"/>
</dbReference>
<evidence type="ECO:0000256" key="1">
    <source>
        <dbReference type="ARBA" id="ARBA00004651"/>
    </source>
</evidence>
<evidence type="ECO:0000256" key="8">
    <source>
        <dbReference type="SAM" id="Phobius"/>
    </source>
</evidence>
<protein>
    <submittedName>
        <fullName evidence="9">Alginate O-acetyltransferase</fullName>
    </submittedName>
</protein>
<dbReference type="PIRSF" id="PIRSF016636">
    <property type="entry name" value="AlgI_DltB"/>
    <property type="match status" value="1"/>
</dbReference>
<dbReference type="GO" id="GO:0005886">
    <property type="term" value="C:plasma membrane"/>
    <property type="evidence" value="ECO:0007669"/>
    <property type="project" value="UniProtKB-SubCell"/>
</dbReference>
<feature type="transmembrane region" description="Helical" evidence="8">
    <location>
        <begin position="85"/>
        <end position="102"/>
    </location>
</feature>
<organism evidence="9 10">
    <name type="scientific">Lacrimispora celerecrescens</name>
    <dbReference type="NCBI Taxonomy" id="29354"/>
    <lineage>
        <taxon>Bacteria</taxon>
        <taxon>Bacillati</taxon>
        <taxon>Bacillota</taxon>
        <taxon>Clostridia</taxon>
        <taxon>Lachnospirales</taxon>
        <taxon>Lachnospiraceae</taxon>
        <taxon>Lacrimispora</taxon>
    </lineage>
</organism>
<evidence type="ECO:0000256" key="5">
    <source>
        <dbReference type="ARBA" id="ARBA00022989"/>
    </source>
</evidence>
<dbReference type="InterPro" id="IPR024194">
    <property type="entry name" value="Ac/AlaTfrase_AlgI/DltB"/>
</dbReference>
<dbReference type="GO" id="GO:0042121">
    <property type="term" value="P:alginic acid biosynthetic process"/>
    <property type="evidence" value="ECO:0007669"/>
    <property type="project" value="InterPro"/>
</dbReference>
<sequence>MIFSSLEFLFKFSPVFLFLYFVCPDRAKNICLLAGSLLFYFYGVVGHPAYMMLLLLSVCVNYCIGRKMERCKSRFRRRKWFRLGIAYNLFWLILFKYSGFLIEQISLLLQNGGLEKAALSIPNLALPLGISFYTFQAISYLADVYRKDVAPEKSFLDFSLYMTMFPQLISGPIVTYASLRELIKKRVHTLEQVEVGLREFTIGLGLKVLLSNQIGGLWSQIGAVGYESISTPLAWMGLAAFSLRLYFDFYGYSLMARGLGRMLGIPLPDNFNHPYMALTMTDFWRRWHMTLGGWFRNYVYIPLGGNREGVLKTFRNMLVVWLLTGLWHGTSSNFLLWGIVLFALISLEKLGLGKLLERWKVVGHVYMLFAIPLTWMLFAITDFTQLGIYIQRLFPFLAPAGKYTYFARDFLKYGRIYGLSLCAGLIFMTGLPRRLYDRKRESLCTAIALLIIFWLCVYCMKIGANDPFMYFNF</sequence>
<keyword evidence="4 8" id="KW-0812">Transmembrane</keyword>
<dbReference type="PANTHER" id="PTHR13285">
    <property type="entry name" value="ACYLTRANSFERASE"/>
    <property type="match status" value="1"/>
</dbReference>
<comment type="caution">
    <text evidence="9">The sequence shown here is derived from an EMBL/GenBank/DDBJ whole genome shotgun (WGS) entry which is preliminary data.</text>
</comment>
<keyword evidence="7 9" id="KW-0808">Transferase</keyword>
<dbReference type="InterPro" id="IPR004299">
    <property type="entry name" value="MBOAT_fam"/>
</dbReference>
<feature type="transmembrane region" description="Helical" evidence="8">
    <location>
        <begin position="365"/>
        <end position="390"/>
    </location>
</feature>
<gene>
    <name evidence="9" type="ORF">IO98_05305</name>
</gene>
<accession>A0A084JQC9</accession>
<feature type="transmembrane region" description="Helical" evidence="8">
    <location>
        <begin position="443"/>
        <end position="464"/>
    </location>
</feature>